<keyword evidence="3" id="KW-1185">Reference proteome</keyword>
<evidence type="ECO:0000313" key="3">
    <source>
        <dbReference type="Proteomes" id="UP001500880"/>
    </source>
</evidence>
<dbReference type="Proteomes" id="UP001500880">
    <property type="component" value="Unassembled WGS sequence"/>
</dbReference>
<dbReference type="SUPFAM" id="SSF55729">
    <property type="entry name" value="Acyl-CoA N-acyltransferases (Nat)"/>
    <property type="match status" value="1"/>
</dbReference>
<reference evidence="2 3" key="1">
    <citation type="journal article" date="2019" name="Int. J. Syst. Evol. Microbiol.">
        <title>The Global Catalogue of Microorganisms (GCM) 10K type strain sequencing project: providing services to taxonomists for standard genome sequencing and annotation.</title>
        <authorList>
            <consortium name="The Broad Institute Genomics Platform"/>
            <consortium name="The Broad Institute Genome Sequencing Center for Infectious Disease"/>
            <person name="Wu L."/>
            <person name="Ma J."/>
        </authorList>
    </citation>
    <scope>NUCLEOTIDE SEQUENCE [LARGE SCALE GENOMIC DNA]</scope>
    <source>
        <strain evidence="2 3">JCM 12389</strain>
    </source>
</reference>
<name>A0ABN1AM41_9BACI</name>
<dbReference type="Pfam" id="PF00583">
    <property type="entry name" value="Acetyltransf_1"/>
    <property type="match status" value="1"/>
</dbReference>
<protein>
    <submittedName>
        <fullName evidence="2">GNAT family N-acetyltransferase</fullName>
    </submittedName>
</protein>
<evidence type="ECO:0000313" key="2">
    <source>
        <dbReference type="EMBL" id="GAA0479888.1"/>
    </source>
</evidence>
<feature type="domain" description="N-acetyltransferase" evidence="1">
    <location>
        <begin position="3"/>
        <end position="155"/>
    </location>
</feature>
<dbReference type="EMBL" id="BAAADO010000001">
    <property type="protein sequence ID" value="GAA0479888.1"/>
    <property type="molecule type" value="Genomic_DNA"/>
</dbReference>
<dbReference type="Gene3D" id="3.40.630.30">
    <property type="match status" value="1"/>
</dbReference>
<dbReference type="PANTHER" id="PTHR43259:SF1">
    <property type="entry name" value="N-ACETYLTRANSFERASE DOMAIN-CONTAINING PROTEIN"/>
    <property type="match status" value="1"/>
</dbReference>
<dbReference type="InterPro" id="IPR016181">
    <property type="entry name" value="Acyl_CoA_acyltransferase"/>
</dbReference>
<comment type="caution">
    <text evidence="2">The sequence shown here is derived from an EMBL/GenBank/DDBJ whole genome shotgun (WGS) entry which is preliminary data.</text>
</comment>
<dbReference type="InterPro" id="IPR000182">
    <property type="entry name" value="GNAT_dom"/>
</dbReference>
<evidence type="ECO:0000259" key="1">
    <source>
        <dbReference type="PROSITE" id="PS51186"/>
    </source>
</evidence>
<dbReference type="RefSeq" id="WP_343836247.1">
    <property type="nucleotide sequence ID" value="NZ_BAAADO010000001.1"/>
</dbReference>
<dbReference type="InterPro" id="IPR052829">
    <property type="entry name" value="N-acetyltransferase_domain"/>
</dbReference>
<proteinExistence type="predicted"/>
<dbReference type="PROSITE" id="PS51186">
    <property type="entry name" value="GNAT"/>
    <property type="match status" value="1"/>
</dbReference>
<accession>A0ABN1AM41</accession>
<gene>
    <name evidence="2" type="ORF">GCM10008986_00440</name>
</gene>
<dbReference type="PANTHER" id="PTHR43259">
    <property type="entry name" value="SPT10P"/>
    <property type="match status" value="1"/>
</dbReference>
<sequence length="155" mass="18179">MDIKFEPMTEDVYSDYIEKSIKQFAEESVRAGNLDKSQALEKAQDQFTKLLPDGLNTENHQLLSIFHDNNHIGMLWLHIKWTNLGKEAFIYDFFIDEQFRGNGMGKMSMSALDTYAQKLGLKKIGLHVFAHNQRAVYLYQKMGYEFTNHHMARYF</sequence>
<organism evidence="2 3">
    <name type="scientific">Salinibacillus aidingensis</name>
    <dbReference type="NCBI Taxonomy" id="237684"/>
    <lineage>
        <taxon>Bacteria</taxon>
        <taxon>Bacillati</taxon>
        <taxon>Bacillota</taxon>
        <taxon>Bacilli</taxon>
        <taxon>Bacillales</taxon>
        <taxon>Bacillaceae</taxon>
        <taxon>Salinibacillus</taxon>
    </lineage>
</organism>